<sequence>MFTRDHWLREWKALEKRESRYLRKRQEEKTSVIRQKLSEKIPDKLEQTLERAFQKAFVLVFEKGKGVIEKTYNKEKYQRTYQVNEYAASLGTTRRTVKAFSRQAGAGRAKNLLISGVEGAGLGLLGIGLPDIPIFTGVLLKSIYETALSYGFSYETEEEQCFILKLIETAFLRGEALIRANGELNRWIDDRGEIFWEKQPQIERASASLSEAMLYMKFLQGIPIAGAVGGMADTFYLKQVTDYAELKYKRRFLKKQGKM</sequence>
<accession>A0A9D1R6P4</accession>
<dbReference type="InterPro" id="IPR024787">
    <property type="entry name" value="EcsC"/>
</dbReference>
<evidence type="ECO:0000313" key="1">
    <source>
        <dbReference type="EMBL" id="HIW82716.1"/>
    </source>
</evidence>
<reference evidence="1" key="1">
    <citation type="journal article" date="2021" name="PeerJ">
        <title>Extensive microbial diversity within the chicken gut microbiome revealed by metagenomics and culture.</title>
        <authorList>
            <person name="Gilroy R."/>
            <person name="Ravi A."/>
            <person name="Getino M."/>
            <person name="Pursley I."/>
            <person name="Horton D.L."/>
            <person name="Alikhan N.F."/>
            <person name="Baker D."/>
            <person name="Gharbi K."/>
            <person name="Hall N."/>
            <person name="Watson M."/>
            <person name="Adriaenssens E.M."/>
            <person name="Foster-Nyarko E."/>
            <person name="Jarju S."/>
            <person name="Secka A."/>
            <person name="Antonio M."/>
            <person name="Oren A."/>
            <person name="Chaudhuri R.R."/>
            <person name="La Ragione R."/>
            <person name="Hildebrand F."/>
            <person name="Pallen M.J."/>
        </authorList>
    </citation>
    <scope>NUCLEOTIDE SEQUENCE</scope>
    <source>
        <strain evidence="1">ChiSxjej1B13-11762</strain>
    </source>
</reference>
<dbReference type="Proteomes" id="UP000824263">
    <property type="component" value="Unassembled WGS sequence"/>
</dbReference>
<name>A0A9D1R6P4_9FIRM</name>
<dbReference type="Pfam" id="PF12787">
    <property type="entry name" value="EcsC"/>
    <property type="match status" value="1"/>
</dbReference>
<gene>
    <name evidence="1" type="ORF">H9873_00095</name>
</gene>
<protein>
    <submittedName>
        <fullName evidence="1">EcsC family protein</fullName>
    </submittedName>
</protein>
<dbReference type="PANTHER" id="PTHR41260:SF1">
    <property type="entry name" value="PROTEIN ECSC"/>
    <property type="match status" value="1"/>
</dbReference>
<comment type="caution">
    <text evidence="1">The sequence shown here is derived from an EMBL/GenBank/DDBJ whole genome shotgun (WGS) entry which is preliminary data.</text>
</comment>
<organism evidence="1 2">
    <name type="scientific">Candidatus Dorea gallistercoris</name>
    <dbReference type="NCBI Taxonomy" id="2838542"/>
    <lineage>
        <taxon>Bacteria</taxon>
        <taxon>Bacillati</taxon>
        <taxon>Bacillota</taxon>
        <taxon>Clostridia</taxon>
        <taxon>Lachnospirales</taxon>
        <taxon>Lachnospiraceae</taxon>
        <taxon>Dorea</taxon>
    </lineage>
</organism>
<reference evidence="1" key="2">
    <citation type="submission" date="2021-04" db="EMBL/GenBank/DDBJ databases">
        <authorList>
            <person name="Gilroy R."/>
        </authorList>
    </citation>
    <scope>NUCLEOTIDE SEQUENCE</scope>
    <source>
        <strain evidence="1">ChiSxjej1B13-11762</strain>
    </source>
</reference>
<proteinExistence type="predicted"/>
<evidence type="ECO:0000313" key="2">
    <source>
        <dbReference type="Proteomes" id="UP000824263"/>
    </source>
</evidence>
<dbReference type="EMBL" id="DXGF01000003">
    <property type="protein sequence ID" value="HIW82716.1"/>
    <property type="molecule type" value="Genomic_DNA"/>
</dbReference>
<dbReference type="AlphaFoldDB" id="A0A9D1R6P4"/>
<dbReference type="PANTHER" id="PTHR41260">
    <property type="entry name" value="PROTEIN ECSC"/>
    <property type="match status" value="1"/>
</dbReference>